<dbReference type="OrthoDB" id="9816124at2"/>
<evidence type="ECO:0000256" key="3">
    <source>
        <dbReference type="ARBA" id="ARBA00022989"/>
    </source>
</evidence>
<evidence type="ECO:0000259" key="6">
    <source>
        <dbReference type="PROSITE" id="PS50850"/>
    </source>
</evidence>
<dbReference type="GO" id="GO:0016020">
    <property type="term" value="C:membrane"/>
    <property type="evidence" value="ECO:0007669"/>
    <property type="project" value="UniProtKB-SubCell"/>
</dbReference>
<protein>
    <submittedName>
        <fullName evidence="7">MFS transporter</fullName>
    </submittedName>
</protein>
<keyword evidence="3 5" id="KW-1133">Transmembrane helix</keyword>
<evidence type="ECO:0000313" key="7">
    <source>
        <dbReference type="EMBL" id="AKI97340.1"/>
    </source>
</evidence>
<dbReference type="InterPro" id="IPR020846">
    <property type="entry name" value="MFS_dom"/>
</dbReference>
<dbReference type="SUPFAM" id="SSF103473">
    <property type="entry name" value="MFS general substrate transporter"/>
    <property type="match status" value="1"/>
</dbReference>
<dbReference type="InterPro" id="IPR036259">
    <property type="entry name" value="MFS_trans_sf"/>
</dbReference>
<gene>
    <name evidence="7" type="ORF">IX53_05355</name>
</gene>
<feature type="domain" description="Major facilitator superfamily (MFS) profile" evidence="6">
    <location>
        <begin position="1"/>
        <end position="399"/>
    </location>
</feature>
<feature type="transmembrane region" description="Helical" evidence="5">
    <location>
        <begin position="163"/>
        <end position="182"/>
    </location>
</feature>
<comment type="subcellular location">
    <subcellularLocation>
        <location evidence="1">Membrane</location>
        <topology evidence="1">Multi-pass membrane protein</topology>
    </subcellularLocation>
</comment>
<dbReference type="PROSITE" id="PS00216">
    <property type="entry name" value="SUGAR_TRANSPORT_1"/>
    <property type="match status" value="1"/>
</dbReference>
<dbReference type="EMBL" id="CP011232">
    <property type="protein sequence ID" value="AKI97340.1"/>
    <property type="molecule type" value="Genomic_DNA"/>
</dbReference>
<evidence type="ECO:0000256" key="5">
    <source>
        <dbReference type="SAM" id="Phobius"/>
    </source>
</evidence>
<feature type="transmembrane region" description="Helical" evidence="5">
    <location>
        <begin position="377"/>
        <end position="397"/>
    </location>
</feature>
<feature type="transmembrane region" description="Helical" evidence="5">
    <location>
        <begin position="69"/>
        <end position="88"/>
    </location>
</feature>
<dbReference type="PANTHER" id="PTHR23530">
    <property type="entry name" value="TRANSPORT PROTEIN-RELATED"/>
    <property type="match status" value="1"/>
</dbReference>
<dbReference type="GO" id="GO:0022857">
    <property type="term" value="F:transmembrane transporter activity"/>
    <property type="evidence" value="ECO:0007669"/>
    <property type="project" value="InterPro"/>
</dbReference>
<dbReference type="Pfam" id="PF07690">
    <property type="entry name" value="MFS_1"/>
    <property type="match status" value="1"/>
</dbReference>
<evidence type="ECO:0000256" key="2">
    <source>
        <dbReference type="ARBA" id="ARBA00022692"/>
    </source>
</evidence>
<dbReference type="STRING" id="1330330.IX53_05355"/>
<keyword evidence="8" id="KW-1185">Reference proteome</keyword>
<feature type="transmembrane region" description="Helical" evidence="5">
    <location>
        <begin position="294"/>
        <end position="327"/>
    </location>
</feature>
<dbReference type="InterPro" id="IPR005829">
    <property type="entry name" value="Sugar_transporter_CS"/>
</dbReference>
<proteinExistence type="predicted"/>
<dbReference type="Gene3D" id="1.20.1250.20">
    <property type="entry name" value="MFS general substrate transporter like domains"/>
    <property type="match status" value="1"/>
</dbReference>
<dbReference type="PANTHER" id="PTHR23530:SF1">
    <property type="entry name" value="PERMEASE, MAJOR FACILITATOR SUPERFAMILY-RELATED"/>
    <property type="match status" value="1"/>
</dbReference>
<dbReference type="Proteomes" id="UP000035159">
    <property type="component" value="Chromosome"/>
</dbReference>
<keyword evidence="4 5" id="KW-0472">Membrane</keyword>
<evidence type="ECO:0000256" key="1">
    <source>
        <dbReference type="ARBA" id="ARBA00004141"/>
    </source>
</evidence>
<keyword evidence="2 5" id="KW-0812">Transmembrane</keyword>
<sequence>MKRDAQFARFAGYGFLKNLRFFEPFIVLFFREQGLSFLQIGTLFSVREIAINLLELPTGIIADLYGRRISMVLSMIAYIVSFFCFYFFPNFYLYIGSMVLFALGEAFRTGTHKAMILEYLRLTGQEDKKVEYYGATRSFSQLGSAVNSLIAAALVFYSGTYRMVFLVAVVPYILNLINLATYPKALDGEIKKASKKESIKAFFQIFKNRYSLKGLFNSAFFDSFYKTVKEYLQPVLENMALALPLFTFLSAQRRTSIVVGVVYFVLYLLTSYASRNSWKVSKFFGGKEKALNVTYILGALAIIFAGLFNSGMLRIVSVVLFIALFVLENMRRPMNVAYISDTIAHTTMASGLSAESQLKTLLAATLAPVIGLLADRFGVGAALAVMGIMMLFLYIFAKLDHVPENQPIKNSKSSS</sequence>
<feature type="transmembrane region" description="Helical" evidence="5">
    <location>
        <begin position="255"/>
        <end position="274"/>
    </location>
</feature>
<dbReference type="InterPro" id="IPR011701">
    <property type="entry name" value="MFS"/>
</dbReference>
<dbReference type="KEGG" id="kpf:IX53_05355"/>
<evidence type="ECO:0000256" key="4">
    <source>
        <dbReference type="ARBA" id="ARBA00023136"/>
    </source>
</evidence>
<evidence type="ECO:0000313" key="8">
    <source>
        <dbReference type="Proteomes" id="UP000035159"/>
    </source>
</evidence>
<dbReference type="CDD" id="cd06174">
    <property type="entry name" value="MFS"/>
    <property type="match status" value="1"/>
</dbReference>
<name>A0A0G2Z6V8_9BACT</name>
<organism evidence="7 8">
    <name type="scientific">Kosmotoga pacifica</name>
    <dbReference type="NCBI Taxonomy" id="1330330"/>
    <lineage>
        <taxon>Bacteria</taxon>
        <taxon>Thermotogati</taxon>
        <taxon>Thermotogota</taxon>
        <taxon>Thermotogae</taxon>
        <taxon>Kosmotogales</taxon>
        <taxon>Kosmotogaceae</taxon>
        <taxon>Kosmotoga</taxon>
    </lineage>
</organism>
<dbReference type="RefSeq" id="WP_047754474.1">
    <property type="nucleotide sequence ID" value="NZ_CAJUHA010000008.1"/>
</dbReference>
<accession>A0A0G2Z6V8</accession>
<dbReference type="PROSITE" id="PS50850">
    <property type="entry name" value="MFS"/>
    <property type="match status" value="1"/>
</dbReference>
<reference evidence="7 8" key="1">
    <citation type="submission" date="2015-04" db="EMBL/GenBank/DDBJ databases">
        <title>Complete Genome Sequence of Kosmotoga pacifica SLHLJ1.</title>
        <authorList>
            <person name="Jiang L.J."/>
            <person name="Shao Z.Z."/>
            <person name="Jebbar M."/>
        </authorList>
    </citation>
    <scope>NUCLEOTIDE SEQUENCE [LARGE SCALE GENOMIC DNA]</scope>
    <source>
        <strain evidence="7 8">SLHLJ1</strain>
    </source>
</reference>
<dbReference type="PATRIC" id="fig|1330330.3.peg.1074"/>
<dbReference type="InterPro" id="IPR053160">
    <property type="entry name" value="MFS_DHA3_Transporter"/>
</dbReference>
<dbReference type="AlphaFoldDB" id="A0A0G2Z6V8"/>